<sequence>MDLKQNRITVGELLDHPGARAVFEAKLPMALRHPLLGAARTVTLEQLLSFAKAYVPQKKIDEIMEGLRRA</sequence>
<protein>
    <submittedName>
        <fullName evidence="1">Uncharacterized protein</fullName>
    </submittedName>
</protein>
<organism evidence="1 2">
    <name type="scientific">Candidatus Flavonifractor merdipullorum</name>
    <dbReference type="NCBI Taxonomy" id="2838590"/>
    <lineage>
        <taxon>Bacteria</taxon>
        <taxon>Bacillati</taxon>
        <taxon>Bacillota</taxon>
        <taxon>Clostridia</taxon>
        <taxon>Eubacteriales</taxon>
        <taxon>Oscillospiraceae</taxon>
        <taxon>Flavonifractor</taxon>
    </lineage>
</organism>
<dbReference type="EMBL" id="DXGA01000188">
    <property type="protein sequence ID" value="HIW94608.1"/>
    <property type="molecule type" value="Genomic_DNA"/>
</dbReference>
<dbReference type="AlphaFoldDB" id="A0A9D1RUR0"/>
<dbReference type="Proteomes" id="UP000824192">
    <property type="component" value="Unassembled WGS sequence"/>
</dbReference>
<name>A0A9D1RUR0_9FIRM</name>
<proteinExistence type="predicted"/>
<gene>
    <name evidence="1" type="ORF">H9868_08755</name>
</gene>
<evidence type="ECO:0000313" key="2">
    <source>
        <dbReference type="Proteomes" id="UP000824192"/>
    </source>
</evidence>
<accession>A0A9D1RUR0</accession>
<comment type="caution">
    <text evidence="1">The sequence shown here is derived from an EMBL/GenBank/DDBJ whole genome shotgun (WGS) entry which is preliminary data.</text>
</comment>
<reference evidence="1" key="1">
    <citation type="journal article" date="2021" name="PeerJ">
        <title>Extensive microbial diversity within the chicken gut microbiome revealed by metagenomics and culture.</title>
        <authorList>
            <person name="Gilroy R."/>
            <person name="Ravi A."/>
            <person name="Getino M."/>
            <person name="Pursley I."/>
            <person name="Horton D.L."/>
            <person name="Alikhan N.F."/>
            <person name="Baker D."/>
            <person name="Gharbi K."/>
            <person name="Hall N."/>
            <person name="Watson M."/>
            <person name="Adriaenssens E.M."/>
            <person name="Foster-Nyarko E."/>
            <person name="Jarju S."/>
            <person name="Secka A."/>
            <person name="Antonio M."/>
            <person name="Oren A."/>
            <person name="Chaudhuri R.R."/>
            <person name="La Ragione R."/>
            <person name="Hildebrand F."/>
            <person name="Pallen M.J."/>
        </authorList>
    </citation>
    <scope>NUCLEOTIDE SEQUENCE</scope>
    <source>
        <strain evidence="1">ChiGjej6B6-1540</strain>
    </source>
</reference>
<reference evidence="1" key="2">
    <citation type="submission" date="2021-04" db="EMBL/GenBank/DDBJ databases">
        <authorList>
            <person name="Gilroy R."/>
        </authorList>
    </citation>
    <scope>NUCLEOTIDE SEQUENCE</scope>
    <source>
        <strain evidence="1">ChiGjej6B6-1540</strain>
    </source>
</reference>
<evidence type="ECO:0000313" key="1">
    <source>
        <dbReference type="EMBL" id="HIW94608.1"/>
    </source>
</evidence>